<dbReference type="SUPFAM" id="SSF50370">
    <property type="entry name" value="Ricin B-like lectins"/>
    <property type="match status" value="1"/>
</dbReference>
<comment type="similarity">
    <text evidence="1">Belongs to the glycosyl hydrolase 16 family.</text>
</comment>
<dbReference type="CDD" id="cd23451">
    <property type="entry name" value="beta-trefoil_Ricin_laminarinase"/>
    <property type="match status" value="1"/>
</dbReference>
<dbReference type="CDD" id="cd08023">
    <property type="entry name" value="GH16_laminarinase_like"/>
    <property type="match status" value="1"/>
</dbReference>
<feature type="domain" description="GH16" evidence="3">
    <location>
        <begin position="25"/>
        <end position="285"/>
    </location>
</feature>
<keyword evidence="4" id="KW-0378">Hydrolase</keyword>
<evidence type="ECO:0000313" key="4">
    <source>
        <dbReference type="EMBL" id="GAA1190518.1"/>
    </source>
</evidence>
<dbReference type="InterPro" id="IPR000772">
    <property type="entry name" value="Ricin_B_lectin"/>
</dbReference>
<dbReference type="PANTHER" id="PTHR10963">
    <property type="entry name" value="GLYCOSYL HYDROLASE-RELATED"/>
    <property type="match status" value="1"/>
</dbReference>
<dbReference type="Pfam" id="PF00652">
    <property type="entry name" value="Ricin_B_lectin"/>
    <property type="match status" value="1"/>
</dbReference>
<dbReference type="EMBL" id="BAAAKV010000061">
    <property type="protein sequence ID" value="GAA1190518.1"/>
    <property type="molecule type" value="Genomic_DNA"/>
</dbReference>
<comment type="caution">
    <text evidence="4">The sequence shown here is derived from an EMBL/GenBank/DDBJ whole genome shotgun (WGS) entry which is preliminary data.</text>
</comment>
<gene>
    <name evidence="4" type="ORF">GCM10009654_54980</name>
</gene>
<keyword evidence="5" id="KW-1185">Reference proteome</keyword>
<dbReference type="InterPro" id="IPR035992">
    <property type="entry name" value="Ricin_B-like_lectins"/>
</dbReference>
<protein>
    <submittedName>
        <fullName evidence="4">Glycoside hydrolase family 16 protein</fullName>
    </submittedName>
</protein>
<name>A0ABN1V4X0_9ACTN</name>
<dbReference type="PANTHER" id="PTHR10963:SF55">
    <property type="entry name" value="GLYCOSIDE HYDROLASE FAMILY 16 PROTEIN"/>
    <property type="match status" value="1"/>
</dbReference>
<dbReference type="Proteomes" id="UP001501371">
    <property type="component" value="Unassembled WGS sequence"/>
</dbReference>
<feature type="signal peptide" evidence="2">
    <location>
        <begin position="1"/>
        <end position="21"/>
    </location>
</feature>
<dbReference type="Gene3D" id="2.80.10.50">
    <property type="match status" value="2"/>
</dbReference>
<dbReference type="InterPro" id="IPR000757">
    <property type="entry name" value="Beta-glucanase-like"/>
</dbReference>
<evidence type="ECO:0000313" key="5">
    <source>
        <dbReference type="Proteomes" id="UP001501371"/>
    </source>
</evidence>
<dbReference type="GO" id="GO:0016787">
    <property type="term" value="F:hydrolase activity"/>
    <property type="evidence" value="ECO:0007669"/>
    <property type="project" value="UniProtKB-KW"/>
</dbReference>
<sequence>MALCTLALVCCSGAVAAPAVAAPGPEARSAAVPAAAAAVTFSDDFDGPAGAAVDGGKWQIETGDNVNNHERQYYTAGNSNAALDGRGNLVITARKENPGNYQCWYGRCEYTSARLNTSGKFTSTYGHVEARMKVPRGQGMWPAFWMLGSDIGQVGWPNSGEIDIMENVGFEPGTVHGTIHGPGYSGSGGIGAGYTLPGGQAFADAFHTFAIDWSPEAITWSVDGNVYQRRTPADLGGRSWVFNKPFFLILNLAVGGYWPGDPDGSTSFPNQLVVDYVRVSTLDGGTGGRTGTITGIGGKCVDVAGAGTANGTPIQLHDCNGNAAQRWTAASDGTLRALGKCLDVRDGGTGDGAQLHLWDCVGAASQRWALPAARDIVNIKADKCVDATGNSSADGTRLQIWTCAGTPNQKWTFNG</sequence>
<keyword evidence="2" id="KW-0732">Signal</keyword>
<dbReference type="Pfam" id="PF00722">
    <property type="entry name" value="Glyco_hydro_16"/>
    <property type="match status" value="1"/>
</dbReference>
<accession>A0ABN1V4X0</accession>
<dbReference type="SUPFAM" id="SSF49899">
    <property type="entry name" value="Concanavalin A-like lectins/glucanases"/>
    <property type="match status" value="1"/>
</dbReference>
<dbReference type="InterPro" id="IPR013320">
    <property type="entry name" value="ConA-like_dom_sf"/>
</dbReference>
<evidence type="ECO:0000256" key="1">
    <source>
        <dbReference type="ARBA" id="ARBA00006865"/>
    </source>
</evidence>
<feature type="chain" id="PRO_5045232535" evidence="2">
    <location>
        <begin position="22"/>
        <end position="415"/>
    </location>
</feature>
<dbReference type="InterPro" id="IPR050546">
    <property type="entry name" value="Glycosyl_Hydrlase_16"/>
</dbReference>
<dbReference type="PROSITE" id="PS50231">
    <property type="entry name" value="RICIN_B_LECTIN"/>
    <property type="match status" value="1"/>
</dbReference>
<proteinExistence type="inferred from homology"/>
<organism evidence="4 5">
    <name type="scientific">Streptomyces hebeiensis</name>
    <dbReference type="NCBI Taxonomy" id="229486"/>
    <lineage>
        <taxon>Bacteria</taxon>
        <taxon>Bacillati</taxon>
        <taxon>Actinomycetota</taxon>
        <taxon>Actinomycetes</taxon>
        <taxon>Kitasatosporales</taxon>
        <taxon>Streptomycetaceae</taxon>
        <taxon>Streptomyces</taxon>
    </lineage>
</organism>
<dbReference type="RefSeq" id="WP_425574184.1">
    <property type="nucleotide sequence ID" value="NZ_BAAAKV010000061.1"/>
</dbReference>
<dbReference type="PROSITE" id="PS51762">
    <property type="entry name" value="GH16_2"/>
    <property type="match status" value="1"/>
</dbReference>
<reference evidence="4 5" key="1">
    <citation type="journal article" date="2019" name="Int. J. Syst. Evol. Microbiol.">
        <title>The Global Catalogue of Microorganisms (GCM) 10K type strain sequencing project: providing services to taxonomists for standard genome sequencing and annotation.</title>
        <authorList>
            <consortium name="The Broad Institute Genomics Platform"/>
            <consortium name="The Broad Institute Genome Sequencing Center for Infectious Disease"/>
            <person name="Wu L."/>
            <person name="Ma J."/>
        </authorList>
    </citation>
    <scope>NUCLEOTIDE SEQUENCE [LARGE SCALE GENOMIC DNA]</scope>
    <source>
        <strain evidence="4 5">JCM 12696</strain>
    </source>
</reference>
<evidence type="ECO:0000259" key="3">
    <source>
        <dbReference type="PROSITE" id="PS51762"/>
    </source>
</evidence>
<dbReference type="Gene3D" id="2.60.120.200">
    <property type="match status" value="1"/>
</dbReference>
<dbReference type="SMART" id="SM00458">
    <property type="entry name" value="RICIN"/>
    <property type="match status" value="1"/>
</dbReference>
<evidence type="ECO:0000256" key="2">
    <source>
        <dbReference type="SAM" id="SignalP"/>
    </source>
</evidence>